<keyword evidence="5 10" id="KW-0548">Nucleotidyltransferase</keyword>
<feature type="domain" description="RNA polymerase sigma factor 54 core-binding" evidence="13">
    <location>
        <begin position="120"/>
        <end position="311"/>
    </location>
</feature>
<dbReference type="InterPro" id="IPR007634">
    <property type="entry name" value="RNA_pol_sigma_54_DNA-bd"/>
</dbReference>
<evidence type="ECO:0000313" key="14">
    <source>
        <dbReference type="EMBL" id="ROO25009.1"/>
    </source>
</evidence>
<proteinExistence type="inferred from homology"/>
<feature type="domain" description="RNA polymerase sigma factor 54 DNA-binding" evidence="12">
    <location>
        <begin position="325"/>
        <end position="483"/>
    </location>
</feature>
<comment type="function">
    <text evidence="10">Sigma factors are initiation factors that promote the attachment of RNA polymerase to specific initiation sites and are then released.</text>
</comment>
<dbReference type="EMBL" id="AYKH01000040">
    <property type="protein sequence ID" value="ROO25009.1"/>
    <property type="molecule type" value="Genomic_DNA"/>
</dbReference>
<dbReference type="PANTHER" id="PTHR32248">
    <property type="entry name" value="RNA POLYMERASE SIGMA-54 FACTOR"/>
    <property type="match status" value="1"/>
</dbReference>
<dbReference type="PROSITE" id="PS00717">
    <property type="entry name" value="SIGMA54_1"/>
    <property type="match status" value="1"/>
</dbReference>
<dbReference type="PROSITE" id="PS50044">
    <property type="entry name" value="SIGMA54_3"/>
    <property type="match status" value="1"/>
</dbReference>
<comment type="caution">
    <text evidence="14">The sequence shown here is derived from an EMBL/GenBank/DDBJ whole genome shotgun (WGS) entry which is preliminary data.</text>
</comment>
<sequence length="486" mass="53443">MKQSLNLNLSQSLTMTPALQQAIRMLQLSTLDLKTEIQEALETNVMLEADDGHGEVDAGQTTDDSAGERQTKDSAGSDAEIPENLPVDADWNDIYAGSSSPAPAAPSSEDDDYWDYRQANLTSTPDLHTHLTWQADMHSFSAGERSIAAQLIDAVNHNGLLEDWPELLERLTDEYETDAARIESVLAVVQAFDPPGVAARSLGECLAIQLRQLPADTAHRDLALAIVENESLECLASRDRAGLAQRLDVEPEALDGAIALVQTLQPHPGEAFGDQEAGYVVPEVFVTRQSSRWQVSLNAEIAPKLRINSQYLALIKRADKSADQTTLKSHLQEARFFLNSLKSRNDTLLQVAQCIVEAQRAFLEYGEEAMKPLVLRDVAEQLEIHESTVSRATANKYMQTPRGIFELKYFFSSHVSTTDGGSASATAIQAMIKRMVASEPDGKPLSDSKLAELLLDNGIRVARRTVAKYREALSIPPSHERRRQAS</sequence>
<evidence type="ECO:0000256" key="10">
    <source>
        <dbReference type="PIRNR" id="PIRNR000774"/>
    </source>
</evidence>
<dbReference type="GO" id="GO:0003677">
    <property type="term" value="F:DNA binding"/>
    <property type="evidence" value="ECO:0007669"/>
    <property type="project" value="UniProtKB-KW"/>
</dbReference>
<evidence type="ECO:0000256" key="11">
    <source>
        <dbReference type="SAM" id="MobiDB-lite"/>
    </source>
</evidence>
<keyword evidence="15" id="KW-1185">Reference proteome</keyword>
<feature type="region of interest" description="Disordered" evidence="11">
    <location>
        <begin position="48"/>
        <end position="111"/>
    </location>
</feature>
<dbReference type="Pfam" id="PF04963">
    <property type="entry name" value="Sigma54_CBD"/>
    <property type="match status" value="1"/>
</dbReference>
<protein>
    <recommendedName>
        <fullName evidence="2 10">RNA polymerase sigma-54 factor</fullName>
    </recommendedName>
</protein>
<keyword evidence="9 10" id="KW-0804">Transcription</keyword>
<dbReference type="Pfam" id="PF04552">
    <property type="entry name" value="Sigma54_DBD"/>
    <property type="match status" value="1"/>
</dbReference>
<keyword evidence="3 10" id="KW-0240">DNA-directed RNA polymerase</keyword>
<organism evidence="14 15">
    <name type="scientific">Salinisphaera orenii MK-B5</name>
    <dbReference type="NCBI Taxonomy" id="856730"/>
    <lineage>
        <taxon>Bacteria</taxon>
        <taxon>Pseudomonadati</taxon>
        <taxon>Pseudomonadota</taxon>
        <taxon>Gammaproteobacteria</taxon>
        <taxon>Salinisphaerales</taxon>
        <taxon>Salinisphaeraceae</taxon>
        <taxon>Salinisphaera</taxon>
    </lineage>
</organism>
<evidence type="ECO:0000256" key="4">
    <source>
        <dbReference type="ARBA" id="ARBA00022679"/>
    </source>
</evidence>
<dbReference type="InterPro" id="IPR038709">
    <property type="entry name" value="RpoN_core-bd_sf"/>
</dbReference>
<reference evidence="14 15" key="1">
    <citation type="submission" date="2013-10" db="EMBL/GenBank/DDBJ databases">
        <title>Salinisphaera orenii MK-B5 Genome Sequencing.</title>
        <authorList>
            <person name="Lai Q."/>
            <person name="Li C."/>
            <person name="Shao Z."/>
        </authorList>
    </citation>
    <scope>NUCLEOTIDE SEQUENCE [LARGE SCALE GENOMIC DNA]</scope>
    <source>
        <strain evidence="14 15">MK-B5</strain>
    </source>
</reference>
<dbReference type="PIRSF" id="PIRSF000774">
    <property type="entry name" value="RpoN"/>
    <property type="match status" value="1"/>
</dbReference>
<dbReference type="PROSITE" id="PS00718">
    <property type="entry name" value="SIGMA54_2"/>
    <property type="match status" value="1"/>
</dbReference>
<dbReference type="GO" id="GO:0016779">
    <property type="term" value="F:nucleotidyltransferase activity"/>
    <property type="evidence" value="ECO:0007669"/>
    <property type="project" value="UniProtKB-KW"/>
</dbReference>
<gene>
    <name evidence="14" type="ORF">SAOR_13645</name>
</gene>
<dbReference type="PRINTS" id="PR00045">
    <property type="entry name" value="SIGMA54FCT"/>
</dbReference>
<dbReference type="GO" id="GO:0016987">
    <property type="term" value="F:sigma factor activity"/>
    <property type="evidence" value="ECO:0007669"/>
    <property type="project" value="UniProtKB-KW"/>
</dbReference>
<name>A0A423PH87_9GAMM</name>
<dbReference type="PANTHER" id="PTHR32248:SF4">
    <property type="entry name" value="RNA POLYMERASE SIGMA-54 FACTOR"/>
    <property type="match status" value="1"/>
</dbReference>
<dbReference type="GO" id="GO:0006352">
    <property type="term" value="P:DNA-templated transcription initiation"/>
    <property type="evidence" value="ECO:0007669"/>
    <property type="project" value="InterPro"/>
</dbReference>
<keyword evidence="6 10" id="KW-0805">Transcription regulation</keyword>
<dbReference type="Pfam" id="PF00309">
    <property type="entry name" value="Sigma54_AID"/>
    <property type="match status" value="1"/>
</dbReference>
<dbReference type="NCBIfam" id="NF009118">
    <property type="entry name" value="PRK12469.1"/>
    <property type="match status" value="1"/>
</dbReference>
<dbReference type="GO" id="GO:0000428">
    <property type="term" value="C:DNA-directed RNA polymerase complex"/>
    <property type="evidence" value="ECO:0007669"/>
    <property type="project" value="UniProtKB-KW"/>
</dbReference>
<feature type="compositionally biased region" description="Low complexity" evidence="11">
    <location>
        <begin position="98"/>
        <end position="107"/>
    </location>
</feature>
<evidence type="ECO:0000256" key="8">
    <source>
        <dbReference type="ARBA" id="ARBA00023125"/>
    </source>
</evidence>
<dbReference type="NCBIfam" id="TIGR02395">
    <property type="entry name" value="rpoN_sigma"/>
    <property type="match status" value="1"/>
</dbReference>
<keyword evidence="4 10" id="KW-0808">Transferase</keyword>
<dbReference type="InterPro" id="IPR007046">
    <property type="entry name" value="RNA_pol_sigma_54_core-bd"/>
</dbReference>
<evidence type="ECO:0000256" key="6">
    <source>
        <dbReference type="ARBA" id="ARBA00023015"/>
    </source>
</evidence>
<dbReference type="Gene3D" id="1.10.10.60">
    <property type="entry name" value="Homeodomain-like"/>
    <property type="match status" value="1"/>
</dbReference>
<dbReference type="AlphaFoldDB" id="A0A423PH87"/>
<evidence type="ECO:0000259" key="13">
    <source>
        <dbReference type="Pfam" id="PF04963"/>
    </source>
</evidence>
<dbReference type="Gene3D" id="1.10.10.1330">
    <property type="entry name" value="RNA polymerase sigma-54 factor, core-binding domain"/>
    <property type="match status" value="1"/>
</dbReference>
<dbReference type="InterPro" id="IPR000394">
    <property type="entry name" value="RNA_pol_sigma_54"/>
</dbReference>
<evidence type="ECO:0000256" key="2">
    <source>
        <dbReference type="ARBA" id="ARBA00019942"/>
    </source>
</evidence>
<dbReference type="Proteomes" id="UP000283993">
    <property type="component" value="Unassembled WGS sequence"/>
</dbReference>
<dbReference type="RefSeq" id="WP_123589464.1">
    <property type="nucleotide sequence ID" value="NZ_AYKH01000040.1"/>
</dbReference>
<evidence type="ECO:0000256" key="1">
    <source>
        <dbReference type="ARBA" id="ARBA00008798"/>
    </source>
</evidence>
<comment type="similarity">
    <text evidence="1 10">Belongs to the sigma-54 factor family.</text>
</comment>
<keyword evidence="7 10" id="KW-0731">Sigma factor</keyword>
<evidence type="ECO:0000256" key="5">
    <source>
        <dbReference type="ARBA" id="ARBA00022695"/>
    </source>
</evidence>
<dbReference type="GO" id="GO:0001216">
    <property type="term" value="F:DNA-binding transcription activator activity"/>
    <property type="evidence" value="ECO:0007669"/>
    <property type="project" value="InterPro"/>
</dbReference>
<evidence type="ECO:0000256" key="9">
    <source>
        <dbReference type="ARBA" id="ARBA00023163"/>
    </source>
</evidence>
<keyword evidence="8 10" id="KW-0238">DNA-binding</keyword>
<dbReference type="NCBIfam" id="NF004595">
    <property type="entry name" value="PRK05932.1-2"/>
    <property type="match status" value="1"/>
</dbReference>
<accession>A0A423PH87</accession>
<evidence type="ECO:0000256" key="3">
    <source>
        <dbReference type="ARBA" id="ARBA00022478"/>
    </source>
</evidence>
<evidence type="ECO:0000256" key="7">
    <source>
        <dbReference type="ARBA" id="ARBA00023082"/>
    </source>
</evidence>
<evidence type="ECO:0000313" key="15">
    <source>
        <dbReference type="Proteomes" id="UP000283993"/>
    </source>
</evidence>
<evidence type="ECO:0000259" key="12">
    <source>
        <dbReference type="Pfam" id="PF04552"/>
    </source>
</evidence>